<evidence type="ECO:0000256" key="2">
    <source>
        <dbReference type="SAM" id="MobiDB-lite"/>
    </source>
</evidence>
<evidence type="ECO:0000256" key="3">
    <source>
        <dbReference type="SAM" id="SignalP"/>
    </source>
</evidence>
<evidence type="ECO:0000313" key="5">
    <source>
        <dbReference type="Proteomes" id="UP001430360"/>
    </source>
</evidence>
<dbReference type="Proteomes" id="UP001430360">
    <property type="component" value="Unassembled WGS sequence"/>
</dbReference>
<dbReference type="PROSITE" id="PS51257">
    <property type="entry name" value="PROKAR_LIPOPROTEIN"/>
    <property type="match status" value="1"/>
</dbReference>
<dbReference type="InterPro" id="IPR006423">
    <property type="entry name" value="Lipo_e_P4"/>
</dbReference>
<dbReference type="SFLD" id="SFLDS00003">
    <property type="entry name" value="Haloacid_Dehalogenase"/>
    <property type="match status" value="1"/>
</dbReference>
<reference evidence="4" key="2">
    <citation type="journal article" date="2022" name="Syst. Appl. Microbiol.">
        <title>Physiological and genomic characterisation of Luteimonas fraxinea sp. nov., a bacterial species associated with trees tolerant to ash dieback.</title>
        <authorList>
            <person name="Ulrich K."/>
            <person name="Becker R."/>
            <person name="Behrendt U."/>
            <person name="Kube M."/>
            <person name="Schneck V."/>
            <person name="Ulrich A."/>
        </authorList>
    </citation>
    <scope>NUCLEOTIDE SEQUENCE</scope>
    <source>
        <strain evidence="4">A1P009</strain>
    </source>
</reference>
<dbReference type="Gene3D" id="3.40.50.1000">
    <property type="entry name" value="HAD superfamily/HAD-like"/>
    <property type="match status" value="1"/>
</dbReference>
<proteinExistence type="predicted"/>
<name>A0ABS8UK91_9GAMM</name>
<reference evidence="4" key="1">
    <citation type="submission" date="2021-12" db="EMBL/GenBank/DDBJ databases">
        <authorList>
            <person name="Ulrich A."/>
        </authorList>
    </citation>
    <scope>NUCLEOTIDE SEQUENCE</scope>
    <source>
        <strain evidence="4">A1P009</strain>
    </source>
</reference>
<comment type="caution">
    <text evidence="4">The sequence shown here is derived from an EMBL/GenBank/DDBJ whole genome shotgun (WGS) entry which is preliminary data.</text>
</comment>
<dbReference type="InterPro" id="IPR005519">
    <property type="entry name" value="Acid_phosphat_B-like"/>
</dbReference>
<dbReference type="PIRSF" id="PIRSF019271">
    <property type="entry name" value="Acid_Ptase_C"/>
    <property type="match status" value="1"/>
</dbReference>
<evidence type="ECO:0000313" key="4">
    <source>
        <dbReference type="EMBL" id="MCD9098920.1"/>
    </source>
</evidence>
<organism evidence="4 5">
    <name type="scientific">Luteimonas fraxinea</name>
    <dbReference type="NCBI Taxonomy" id="2901869"/>
    <lineage>
        <taxon>Bacteria</taxon>
        <taxon>Pseudomonadati</taxon>
        <taxon>Pseudomonadota</taxon>
        <taxon>Gammaproteobacteria</taxon>
        <taxon>Lysobacterales</taxon>
        <taxon>Lysobacteraceae</taxon>
        <taxon>Luteimonas</taxon>
    </lineage>
</organism>
<keyword evidence="5" id="KW-1185">Reference proteome</keyword>
<keyword evidence="1 3" id="KW-0732">Signal</keyword>
<gene>
    <name evidence="4" type="ORF">LTT95_18495</name>
</gene>
<dbReference type="PANTHER" id="PTHR31284:SF10">
    <property type="entry name" value="ACID PHOSPHATASE-LIKE PROTEIN"/>
    <property type="match status" value="1"/>
</dbReference>
<evidence type="ECO:0000256" key="1">
    <source>
        <dbReference type="ARBA" id="ARBA00022729"/>
    </source>
</evidence>
<dbReference type="InterPro" id="IPR036412">
    <property type="entry name" value="HAD-like_sf"/>
</dbReference>
<accession>A0ABS8UK91</accession>
<dbReference type="PANTHER" id="PTHR31284">
    <property type="entry name" value="ACID PHOSPHATASE-LIKE PROTEIN"/>
    <property type="match status" value="1"/>
</dbReference>
<dbReference type="SFLD" id="SFLDG01125">
    <property type="entry name" value="C1.1:_Acid_Phosphatase_Like"/>
    <property type="match status" value="1"/>
</dbReference>
<dbReference type="EMBL" id="JAJQKU010000010">
    <property type="protein sequence ID" value="MCD9098920.1"/>
    <property type="molecule type" value="Genomic_DNA"/>
</dbReference>
<feature type="region of interest" description="Disordered" evidence="2">
    <location>
        <begin position="27"/>
        <end position="50"/>
    </location>
</feature>
<dbReference type="Pfam" id="PF03767">
    <property type="entry name" value="Acid_phosphat_B"/>
    <property type="match status" value="1"/>
</dbReference>
<sequence>MRLTAPALTLLASALLLAACKPTTPAAAPADDAAEAAPTTSTTQAPAATDPSDNLNAVLWIQRSEEYRANSLSIFRAAADHLDDALAEKNWDALVPEERELIGDATALPPAVIMDIDETVLDNSPYQARLIQNGLEYDEVTWAQWVAEKKAKPVPGVLEFAKAAEAKGVTILYLSNRAQHLQEATLANLRAEGLPVKDESVFLGLGTFVENCEQNGTEKTCRRRLAGRDYRVLMQFGDQLGDFVDILANTSEARGELLDTYGDWFGERWWMLANPSYGGWEPAQFNNAWDQPAGVRRESKRNALELSN</sequence>
<dbReference type="RefSeq" id="WP_232138352.1">
    <property type="nucleotide sequence ID" value="NZ_CP089507.1"/>
</dbReference>
<dbReference type="SUPFAM" id="SSF56784">
    <property type="entry name" value="HAD-like"/>
    <property type="match status" value="1"/>
</dbReference>
<dbReference type="InterPro" id="IPR023214">
    <property type="entry name" value="HAD_sf"/>
</dbReference>
<feature type="chain" id="PRO_5045679792" evidence="3">
    <location>
        <begin position="19"/>
        <end position="308"/>
    </location>
</feature>
<protein>
    <submittedName>
        <fullName evidence="4">5'-nucleotidase, lipoprotein e(P4) family</fullName>
    </submittedName>
</protein>
<feature type="signal peptide" evidence="3">
    <location>
        <begin position="1"/>
        <end position="18"/>
    </location>
</feature>
<keyword evidence="4" id="KW-0449">Lipoprotein</keyword>
<dbReference type="CDD" id="cd07534">
    <property type="entry name" value="HAD_CAP"/>
    <property type="match status" value="1"/>
</dbReference>